<comment type="subunit">
    <text evidence="5">Homodimer.</text>
</comment>
<dbReference type="Pfam" id="PF22666">
    <property type="entry name" value="Glyco_hydro_2_N2"/>
    <property type="match status" value="1"/>
</dbReference>
<comment type="caution">
    <text evidence="17">The sequence shown here is derived from an EMBL/GenBank/DDBJ whole genome shotgun (WGS) entry which is preliminary data.</text>
</comment>
<comment type="similarity">
    <text evidence="4">Belongs to the glycosyl hydrolase 2 family. Beta-mannosidase A subfamily.</text>
</comment>
<dbReference type="InterPro" id="IPR041447">
    <property type="entry name" value="Mannosidase_ig"/>
</dbReference>
<dbReference type="OrthoDB" id="2866996at2759"/>
<dbReference type="GeneID" id="33560161"/>
<keyword evidence="9" id="KW-0732">Signal</keyword>
<dbReference type="EC" id="3.2.1.25" evidence="6"/>
<dbReference type="EMBL" id="NBSH01000008">
    <property type="protein sequence ID" value="ORX36312.1"/>
    <property type="molecule type" value="Genomic_DNA"/>
</dbReference>
<dbReference type="Proteomes" id="UP000193218">
    <property type="component" value="Unassembled WGS sequence"/>
</dbReference>
<evidence type="ECO:0000313" key="18">
    <source>
        <dbReference type="Proteomes" id="UP000193218"/>
    </source>
</evidence>
<dbReference type="Pfam" id="PF17753">
    <property type="entry name" value="Ig_mannosidase"/>
    <property type="match status" value="1"/>
</dbReference>
<evidence type="ECO:0000256" key="1">
    <source>
        <dbReference type="ARBA" id="ARBA00000829"/>
    </source>
</evidence>
<evidence type="ECO:0000256" key="9">
    <source>
        <dbReference type="ARBA" id="ARBA00022729"/>
    </source>
</evidence>
<keyword evidence="10 17" id="KW-0378">Hydrolase</keyword>
<dbReference type="GO" id="GO:0006516">
    <property type="term" value="P:glycoprotein catabolic process"/>
    <property type="evidence" value="ECO:0007669"/>
    <property type="project" value="TreeGrafter"/>
</dbReference>
<dbReference type="SUPFAM" id="SSF49303">
    <property type="entry name" value="beta-Galactosidase/glucuronidase domain"/>
    <property type="match status" value="2"/>
</dbReference>
<dbReference type="InterPro" id="IPR036156">
    <property type="entry name" value="Beta-gal/glucu_dom_sf"/>
</dbReference>
<reference evidence="17 18" key="1">
    <citation type="submission" date="2017-03" db="EMBL/GenBank/DDBJ databases">
        <title>Widespread Adenine N6-methylation of Active Genes in Fungi.</title>
        <authorList>
            <consortium name="DOE Joint Genome Institute"/>
            <person name="Mondo S.J."/>
            <person name="Dannebaum R.O."/>
            <person name="Kuo R.C."/>
            <person name="Louie K.B."/>
            <person name="Bewick A.J."/>
            <person name="Labutti K."/>
            <person name="Haridas S."/>
            <person name="Kuo A."/>
            <person name="Salamov A."/>
            <person name="Ahrendt S.R."/>
            <person name="Lau R."/>
            <person name="Bowen B.P."/>
            <person name="Lipzen A."/>
            <person name="Sullivan W."/>
            <person name="Andreopoulos W.B."/>
            <person name="Clum A."/>
            <person name="Lindquist E."/>
            <person name="Daum C."/>
            <person name="Northen T.R."/>
            <person name="Ramamoorthy G."/>
            <person name="Schmitz R.J."/>
            <person name="Gryganskyi A."/>
            <person name="Culley D."/>
            <person name="Magnuson J."/>
            <person name="James T.Y."/>
            <person name="O'Malley M.A."/>
            <person name="Stajich J.E."/>
            <person name="Spatafora J.W."/>
            <person name="Visel A."/>
            <person name="Grigoriev I.V."/>
        </authorList>
    </citation>
    <scope>NUCLEOTIDE SEQUENCE [LARGE SCALE GENOMIC DNA]</scope>
    <source>
        <strain evidence="17 18">NRRL Y-17943</strain>
    </source>
</reference>
<gene>
    <name evidence="17" type="ORF">BD324DRAFT_651552</name>
</gene>
<dbReference type="InterPro" id="IPR017853">
    <property type="entry name" value="GH"/>
</dbReference>
<comment type="subcellular location">
    <subcellularLocation>
        <location evidence="2">Secreted</location>
    </subcellularLocation>
</comment>
<accession>A0A1Y1UE66</accession>
<dbReference type="InterPro" id="IPR054593">
    <property type="entry name" value="Beta-mannosidase-like_N2"/>
</dbReference>
<comment type="catalytic activity">
    <reaction evidence="1">
        <text>Hydrolysis of terminal, non-reducing beta-D-mannose residues in beta-D-mannosides.</text>
        <dbReference type="EC" id="3.2.1.25"/>
    </reaction>
</comment>
<evidence type="ECO:0000256" key="12">
    <source>
        <dbReference type="ARBA" id="ARBA00023295"/>
    </source>
</evidence>
<dbReference type="AlphaFoldDB" id="A0A1Y1UE66"/>
<evidence type="ECO:0000256" key="3">
    <source>
        <dbReference type="ARBA" id="ARBA00004740"/>
    </source>
</evidence>
<sequence length="928" mass="102751">MGGSVSVFSLNGDQWTLTSPGNDSFQSIPAHVPSQNYIDLHNAGVTEDVLYGYQEDDQHWVQYSNWSYNHNGLTLNKSSQLTTHLVFEGLDTFTTIYFCDQEVVTTNNQYLQYIVDVTSLSQSCSQSPVPFSINFGPAYNISIEQGLQGDPNIKFADGCEASGTPPTCREFIRKEQSDQGWDWSPNISPAGPWRNISLVQLDTSVPGSIYVNNAAIDIYRQGQMNNLPPDQTQNWVFNASLDYFGSLPTGSGLSLNLTDQSGNVVASTALSGITTNGQTITGSTVIPASSVQLWWPNGMGAQTLYQAAISVTPPSGVSTFHPTVVERQVGFRTIVLNGETVSAADQAKGIAGGNNWHFEINGETMYAKGAALVPLNALWANVNQTYAEQLFELAVQANFNMLRIWSSGVYVDDYIYTLADQMGLLMWSEFQFSDGAYQGDAASLAMYEAEAYYNIRRINYHPSLAVWVGGNELEADELQFWGGNPGIFDQYIAIQEQLLIKCVYANTRGISYIPSSLYNGYIALDFDSVTPQTPRYHNYTSPTYYYNDTEGYLGSASQAFQPNQYGSTRFMVEFGWNSFPTADVLDNIGENIDSCYDPVIIYHNRHEGAFFGQVLPPVENSIKGIDQELSGQVMFYPVPEIEDPAANFTAWIYGSQVFQADIISDQIALYRRDSSQPQRNLGTLIWMFNDVWIAPTWSAVTANLKSKTLLYSAMDIYSPVIVRSYYDQTQDNLQVWVTSDQFFPVTGQVTFQWMDWSGENITAPVPYNCDNTPVTIGAVNSTKVYDLPSAMQTFIKPKVDPSTVVARLSTTVSGNGQTFTHESWYHPVPLNNATLADPQLTLAKGSNSNTFTVSAPSAVAVWVVLDFDSHLVSGYFSDNGFWLAKGESKTVSFTVWNDWTGDGSWQSSVTVRSMYDNVANRQYAATLG</sequence>
<evidence type="ECO:0000259" key="14">
    <source>
        <dbReference type="Pfam" id="PF17753"/>
    </source>
</evidence>
<evidence type="ECO:0000256" key="10">
    <source>
        <dbReference type="ARBA" id="ARBA00022801"/>
    </source>
</evidence>
<evidence type="ECO:0000256" key="2">
    <source>
        <dbReference type="ARBA" id="ARBA00004613"/>
    </source>
</evidence>
<dbReference type="InParanoid" id="A0A1Y1UE66"/>
<dbReference type="Pfam" id="PF17786">
    <property type="entry name" value="Mannosidase_ig"/>
    <property type="match status" value="1"/>
</dbReference>
<dbReference type="Gene3D" id="2.60.120.260">
    <property type="entry name" value="Galactose-binding domain-like"/>
    <property type="match status" value="1"/>
</dbReference>
<comment type="pathway">
    <text evidence="3">Glycan metabolism; N-glycan degradation.</text>
</comment>
<dbReference type="PANTHER" id="PTHR43730">
    <property type="entry name" value="BETA-MANNOSIDASE"/>
    <property type="match status" value="1"/>
</dbReference>
<evidence type="ECO:0000256" key="4">
    <source>
        <dbReference type="ARBA" id="ARBA00007483"/>
    </source>
</evidence>
<dbReference type="InterPro" id="IPR013783">
    <property type="entry name" value="Ig-like_fold"/>
</dbReference>
<evidence type="ECO:0000259" key="15">
    <source>
        <dbReference type="Pfam" id="PF17786"/>
    </source>
</evidence>
<dbReference type="GO" id="GO:0005576">
    <property type="term" value="C:extracellular region"/>
    <property type="evidence" value="ECO:0007669"/>
    <property type="project" value="UniProtKB-SubCell"/>
</dbReference>
<dbReference type="PANTHER" id="PTHR43730:SF5">
    <property type="entry name" value="BETA-MANNOSIDASE A"/>
    <property type="match status" value="1"/>
</dbReference>
<dbReference type="GO" id="GO:0004567">
    <property type="term" value="F:beta-mannosidase activity"/>
    <property type="evidence" value="ECO:0007669"/>
    <property type="project" value="UniProtKB-EC"/>
</dbReference>
<name>A0A1Y1UE66_9TREE</name>
<evidence type="ECO:0000313" key="17">
    <source>
        <dbReference type="EMBL" id="ORX36312.1"/>
    </source>
</evidence>
<keyword evidence="12" id="KW-0326">Glycosidase</keyword>
<dbReference type="SUPFAM" id="SSF51445">
    <property type="entry name" value="(Trans)glycosidases"/>
    <property type="match status" value="1"/>
</dbReference>
<evidence type="ECO:0000256" key="11">
    <source>
        <dbReference type="ARBA" id="ARBA00023180"/>
    </source>
</evidence>
<organism evidence="17 18">
    <name type="scientific">Kockovaella imperatae</name>
    <dbReference type="NCBI Taxonomy" id="4999"/>
    <lineage>
        <taxon>Eukaryota</taxon>
        <taxon>Fungi</taxon>
        <taxon>Dikarya</taxon>
        <taxon>Basidiomycota</taxon>
        <taxon>Agaricomycotina</taxon>
        <taxon>Tremellomycetes</taxon>
        <taxon>Tremellales</taxon>
        <taxon>Cuniculitremaceae</taxon>
        <taxon>Kockovaella</taxon>
    </lineage>
</organism>
<dbReference type="STRING" id="4999.A0A1Y1UE66"/>
<dbReference type="Gene3D" id="2.60.40.10">
    <property type="entry name" value="Immunoglobulins"/>
    <property type="match status" value="3"/>
</dbReference>
<evidence type="ECO:0000256" key="7">
    <source>
        <dbReference type="ARBA" id="ARBA00021795"/>
    </source>
</evidence>
<protein>
    <recommendedName>
        <fullName evidence="7">Beta-mannosidase A</fullName>
        <ecNumber evidence="6">3.2.1.25</ecNumber>
    </recommendedName>
    <alternativeName>
        <fullName evidence="13">Mannanase A</fullName>
    </alternativeName>
</protein>
<dbReference type="UniPathway" id="UPA00280"/>
<keyword evidence="18" id="KW-1185">Reference proteome</keyword>
<dbReference type="Gene3D" id="3.20.20.80">
    <property type="entry name" value="Glycosidases"/>
    <property type="match status" value="1"/>
</dbReference>
<evidence type="ECO:0000256" key="6">
    <source>
        <dbReference type="ARBA" id="ARBA00012754"/>
    </source>
</evidence>
<feature type="domain" description="Mannosidase Ig/CBM-like" evidence="15">
    <location>
        <begin position="732"/>
        <end position="830"/>
    </location>
</feature>
<keyword evidence="11" id="KW-0325">Glycoprotein</keyword>
<feature type="domain" description="Beta-mannosidase-like galactose-binding" evidence="16">
    <location>
        <begin position="15"/>
        <end position="194"/>
    </location>
</feature>
<dbReference type="RefSeq" id="XP_021870413.1">
    <property type="nucleotide sequence ID" value="XM_022018352.1"/>
</dbReference>
<dbReference type="InterPro" id="IPR041625">
    <property type="entry name" value="Beta-mannosidase_Ig"/>
</dbReference>
<evidence type="ECO:0000256" key="13">
    <source>
        <dbReference type="ARBA" id="ARBA00031061"/>
    </source>
</evidence>
<proteinExistence type="inferred from homology"/>
<feature type="domain" description="Beta-mannosidase Ig-fold" evidence="14">
    <location>
        <begin position="835"/>
        <end position="917"/>
    </location>
</feature>
<keyword evidence="8" id="KW-0964">Secreted</keyword>
<dbReference type="InterPro" id="IPR050887">
    <property type="entry name" value="Beta-mannosidase_GH2"/>
</dbReference>
<dbReference type="SUPFAM" id="SSF49785">
    <property type="entry name" value="Galactose-binding domain-like"/>
    <property type="match status" value="1"/>
</dbReference>
<evidence type="ECO:0000259" key="16">
    <source>
        <dbReference type="Pfam" id="PF22666"/>
    </source>
</evidence>
<evidence type="ECO:0000256" key="8">
    <source>
        <dbReference type="ARBA" id="ARBA00022525"/>
    </source>
</evidence>
<dbReference type="InterPro" id="IPR008979">
    <property type="entry name" value="Galactose-bd-like_sf"/>
</dbReference>
<evidence type="ECO:0000256" key="5">
    <source>
        <dbReference type="ARBA" id="ARBA00011738"/>
    </source>
</evidence>